<organism evidence="8 9">
    <name type="scientific">Stegodyphus mimosarum</name>
    <name type="common">African social velvet spider</name>
    <dbReference type="NCBI Taxonomy" id="407821"/>
    <lineage>
        <taxon>Eukaryota</taxon>
        <taxon>Metazoa</taxon>
        <taxon>Ecdysozoa</taxon>
        <taxon>Arthropoda</taxon>
        <taxon>Chelicerata</taxon>
        <taxon>Arachnida</taxon>
        <taxon>Araneae</taxon>
        <taxon>Araneomorphae</taxon>
        <taxon>Entelegynae</taxon>
        <taxon>Eresoidea</taxon>
        <taxon>Eresidae</taxon>
        <taxon>Stegodyphus</taxon>
    </lineage>
</organism>
<comment type="similarity">
    <text evidence="2">Belongs to the NOP14 family.</text>
</comment>
<accession>A0A087U4F7</accession>
<dbReference type="Pfam" id="PF04147">
    <property type="entry name" value="Nop14"/>
    <property type="match status" value="2"/>
</dbReference>
<keyword evidence="9" id="KW-1185">Reference proteome</keyword>
<gene>
    <name evidence="8" type="ORF">X975_00612</name>
</gene>
<keyword evidence="5" id="KW-0539">Nucleus</keyword>
<name>A0A087U4F7_STEMI</name>
<proteinExistence type="inferred from homology"/>
<evidence type="ECO:0000313" key="8">
    <source>
        <dbReference type="EMBL" id="KFM72246.1"/>
    </source>
</evidence>
<keyword evidence="4" id="KW-0698">rRNA processing</keyword>
<evidence type="ECO:0000256" key="7">
    <source>
        <dbReference type="SAM" id="MobiDB-lite"/>
    </source>
</evidence>
<dbReference type="GO" id="GO:0032040">
    <property type="term" value="C:small-subunit processome"/>
    <property type="evidence" value="ECO:0007669"/>
    <property type="project" value="InterPro"/>
</dbReference>
<evidence type="ECO:0000256" key="4">
    <source>
        <dbReference type="ARBA" id="ARBA00022552"/>
    </source>
</evidence>
<protein>
    <submittedName>
        <fullName evidence="8">Nucleolar protein 14</fullName>
    </submittedName>
</protein>
<evidence type="ECO:0000256" key="5">
    <source>
        <dbReference type="ARBA" id="ARBA00023242"/>
    </source>
</evidence>
<feature type="non-terminal residue" evidence="8">
    <location>
        <position position="568"/>
    </location>
</feature>
<dbReference type="GO" id="GO:0030692">
    <property type="term" value="C:Noc4p-Nop14p complex"/>
    <property type="evidence" value="ECO:0007669"/>
    <property type="project" value="TreeGrafter"/>
</dbReference>
<feature type="region of interest" description="Disordered" evidence="7">
    <location>
        <begin position="301"/>
        <end position="330"/>
    </location>
</feature>
<sequence length="568" mass="64993">MAKKNWKKKIPNSDANPFNVKVNRKKHSVLGEKVKGTKGLPGISHAVGNEKRKELWHKTKAKAHKANHFLDKRLLNSSVPLDERATHRLIRERQKKLRKSIFNLNEDEDLTHKGVPIENFKTFDDYIIGSDDEEQLDAAFVNRAHFGGFSSDAKNETPKSHKEIIDQLIVESKQKKQERKIENEATADLTEKLDKDWKEMCLLMPGIKGKKQAAVPEKDDVYDIITRELKFEMKATPATRLKTSEEIAKEEQEKLQQLEKERLARMLDDSELENSKGHEHLSADSIYDGFDLQPITVAEIDHESSSHEDKKEDSENDFSENSCSESDEQENSNIVLDEIDHNNCEGIPSSLEEFQMFASRCSNKEMSNIVESILKVNLPSKSEKKLIKLETFFGIIIEHILQNCDDSINTSGFLFPHLYTLAEASPSKTAEKLLHFLDHEQQLFQENKGQTKKNFSRLQTLIIFKICSVLYSVSDFRHPVITPAVIFMSDILSSKFCITARNIVIRLFISRIILNCITQSKRLVPEALNFLNKLLTLAVNDKSKNKTVAVKSLKCNLVLYEKSDLKKT</sequence>
<dbReference type="OMA" id="YTFTGTH"/>
<evidence type="ECO:0000256" key="2">
    <source>
        <dbReference type="ARBA" id="ARBA00007466"/>
    </source>
</evidence>
<comment type="function">
    <text evidence="6">Involved in nucleolar processing of pre-18S ribosomal RNA. Has a role in the nuclear export of 40S pre-ribosomal subunit to the cytoplasm.</text>
</comment>
<dbReference type="STRING" id="407821.A0A087U4F7"/>
<dbReference type="PANTHER" id="PTHR23183:SF0">
    <property type="entry name" value="NUCLEOLAR PROTEIN 14"/>
    <property type="match status" value="1"/>
</dbReference>
<reference evidence="8 9" key="1">
    <citation type="submission" date="2013-11" db="EMBL/GenBank/DDBJ databases">
        <title>Genome sequencing of Stegodyphus mimosarum.</title>
        <authorList>
            <person name="Bechsgaard J."/>
        </authorList>
    </citation>
    <scope>NUCLEOTIDE SEQUENCE [LARGE SCALE GENOMIC DNA]</scope>
</reference>
<dbReference type="PANTHER" id="PTHR23183">
    <property type="entry name" value="NOP14"/>
    <property type="match status" value="1"/>
</dbReference>
<evidence type="ECO:0000313" key="9">
    <source>
        <dbReference type="Proteomes" id="UP000054359"/>
    </source>
</evidence>
<dbReference type="Proteomes" id="UP000054359">
    <property type="component" value="Unassembled WGS sequence"/>
</dbReference>
<evidence type="ECO:0000256" key="3">
    <source>
        <dbReference type="ARBA" id="ARBA00022517"/>
    </source>
</evidence>
<keyword evidence="3" id="KW-0690">Ribosome biogenesis</keyword>
<feature type="compositionally biased region" description="Basic and acidic residues" evidence="7">
    <location>
        <begin position="301"/>
        <end position="313"/>
    </location>
</feature>
<evidence type="ECO:0000256" key="6">
    <source>
        <dbReference type="ARBA" id="ARBA00024695"/>
    </source>
</evidence>
<dbReference type="GO" id="GO:0030490">
    <property type="term" value="P:maturation of SSU-rRNA"/>
    <property type="evidence" value="ECO:0007669"/>
    <property type="project" value="TreeGrafter"/>
</dbReference>
<dbReference type="EMBL" id="KK118105">
    <property type="protein sequence ID" value="KFM72246.1"/>
    <property type="molecule type" value="Genomic_DNA"/>
</dbReference>
<dbReference type="AlphaFoldDB" id="A0A087U4F7"/>
<comment type="subcellular location">
    <subcellularLocation>
        <location evidence="1">Nucleus</location>
        <location evidence="1">Nucleolus</location>
    </subcellularLocation>
</comment>
<evidence type="ECO:0000256" key="1">
    <source>
        <dbReference type="ARBA" id="ARBA00004604"/>
    </source>
</evidence>
<dbReference type="InterPro" id="IPR007276">
    <property type="entry name" value="Nop14"/>
</dbReference>
<dbReference type="OrthoDB" id="441771at2759"/>